<keyword evidence="1" id="KW-0472">Membrane</keyword>
<dbReference type="InterPro" id="IPR024831">
    <property type="entry name" value="Uroplakin-3"/>
</dbReference>
<dbReference type="PANTHER" id="PTHR15446">
    <property type="entry name" value="UROPLAKIN III"/>
    <property type="match status" value="1"/>
</dbReference>
<protein>
    <recommendedName>
        <fullName evidence="5">Uroplakin 3b</fullName>
    </recommendedName>
</protein>
<keyword evidence="4" id="KW-1185">Reference proteome</keyword>
<feature type="transmembrane region" description="Helical" evidence="1">
    <location>
        <begin position="193"/>
        <end position="217"/>
    </location>
</feature>
<dbReference type="EMBL" id="JANPWB010000005">
    <property type="protein sequence ID" value="KAJ1185245.1"/>
    <property type="molecule type" value="Genomic_DNA"/>
</dbReference>
<comment type="caution">
    <text evidence="3">The sequence shown here is derived from an EMBL/GenBank/DDBJ whole genome shotgun (WGS) entry which is preliminary data.</text>
</comment>
<organism evidence="3 4">
    <name type="scientific">Pleurodeles waltl</name>
    <name type="common">Iberian ribbed newt</name>
    <dbReference type="NCBI Taxonomy" id="8319"/>
    <lineage>
        <taxon>Eukaryota</taxon>
        <taxon>Metazoa</taxon>
        <taxon>Chordata</taxon>
        <taxon>Craniata</taxon>
        <taxon>Vertebrata</taxon>
        <taxon>Euteleostomi</taxon>
        <taxon>Amphibia</taxon>
        <taxon>Batrachia</taxon>
        <taxon>Caudata</taxon>
        <taxon>Salamandroidea</taxon>
        <taxon>Salamandridae</taxon>
        <taxon>Pleurodelinae</taxon>
        <taxon>Pleurodeles</taxon>
    </lineage>
</organism>
<feature type="chain" id="PRO_5044012239" description="Uroplakin 3b" evidence="2">
    <location>
        <begin position="19"/>
        <end position="272"/>
    </location>
</feature>
<proteinExistence type="predicted"/>
<keyword evidence="1" id="KW-0812">Transmembrane</keyword>
<name>A0AAV7U888_PLEWA</name>
<gene>
    <name evidence="3" type="ORF">NDU88_002039</name>
</gene>
<evidence type="ECO:0000313" key="3">
    <source>
        <dbReference type="EMBL" id="KAJ1185245.1"/>
    </source>
</evidence>
<keyword evidence="2" id="KW-0732">Signal</keyword>
<dbReference type="GO" id="GO:0016020">
    <property type="term" value="C:membrane"/>
    <property type="evidence" value="ECO:0007669"/>
    <property type="project" value="TreeGrafter"/>
</dbReference>
<evidence type="ECO:0008006" key="5">
    <source>
        <dbReference type="Google" id="ProtNLM"/>
    </source>
</evidence>
<evidence type="ECO:0000256" key="1">
    <source>
        <dbReference type="SAM" id="Phobius"/>
    </source>
</evidence>
<dbReference type="Proteomes" id="UP001066276">
    <property type="component" value="Chromosome 3_1"/>
</dbReference>
<dbReference type="AlphaFoldDB" id="A0AAV7U888"/>
<dbReference type="PANTHER" id="PTHR15446:SF2">
    <property type="entry name" value="UROPLAKIN-3B-LIKE PROTEIN 1-RELATED"/>
    <property type="match status" value="1"/>
</dbReference>
<evidence type="ECO:0000256" key="2">
    <source>
        <dbReference type="SAM" id="SignalP"/>
    </source>
</evidence>
<keyword evidence="1" id="KW-1133">Transmembrane helix</keyword>
<evidence type="ECO:0000313" key="4">
    <source>
        <dbReference type="Proteomes" id="UP001066276"/>
    </source>
</evidence>
<accession>A0AAV7U888</accession>
<sequence length="272" mass="30020">MSPGCAVLLLALLETGNAAVTQIDFKPQITTKNMEGKITGTTFALGTPVCIFREPDVSPEDMVWLVVATSKGYMNFHSSAFVVKARPAYQDFPTPSYYYLTLNVQAGRYPCDVNMDLIKVIRVGGNTSCARDRRQPDCNGPVPPPGPYRVKFLVTNSSNDVKAETLWSDNIRLITGKNPSAIDINPVRRSSGMIVITTILSILIAILLALTASVLMFGWKELSRRPTLVHTGFYSLERFKPPLQSPFGSLRISSYITHHIPEVRAAEGREVE</sequence>
<reference evidence="3" key="1">
    <citation type="journal article" date="2022" name="bioRxiv">
        <title>Sequencing and chromosome-scale assembly of the giantPleurodeles waltlgenome.</title>
        <authorList>
            <person name="Brown T."/>
            <person name="Elewa A."/>
            <person name="Iarovenko S."/>
            <person name="Subramanian E."/>
            <person name="Araus A.J."/>
            <person name="Petzold A."/>
            <person name="Susuki M."/>
            <person name="Suzuki K.-i.T."/>
            <person name="Hayashi T."/>
            <person name="Toyoda A."/>
            <person name="Oliveira C."/>
            <person name="Osipova E."/>
            <person name="Leigh N.D."/>
            <person name="Simon A."/>
            <person name="Yun M.H."/>
        </authorList>
    </citation>
    <scope>NUCLEOTIDE SEQUENCE</scope>
    <source>
        <strain evidence="3">20211129_DDA</strain>
        <tissue evidence="3">Liver</tissue>
    </source>
</reference>
<feature type="signal peptide" evidence="2">
    <location>
        <begin position="1"/>
        <end position="18"/>
    </location>
</feature>